<dbReference type="SUPFAM" id="SSF55729">
    <property type="entry name" value="Acyl-CoA N-acyltransferases (Nat)"/>
    <property type="match status" value="1"/>
</dbReference>
<comment type="pathway">
    <text evidence="1 6">Nucleotide-sugar biosynthesis; UDP-N-acetyl-alpha-D-glucosamine biosynthesis; N-acetyl-alpha-D-glucosamine 1-phosphate from alpha-D-glucosamine 6-phosphate (route I): step 1/2.</text>
</comment>
<dbReference type="Proteomes" id="UP001162131">
    <property type="component" value="Unassembled WGS sequence"/>
</dbReference>
<dbReference type="Pfam" id="PF00583">
    <property type="entry name" value="Acetyltransf_1"/>
    <property type="match status" value="1"/>
</dbReference>
<evidence type="ECO:0000259" key="7">
    <source>
        <dbReference type="PROSITE" id="PS51186"/>
    </source>
</evidence>
<dbReference type="Gene3D" id="3.40.630.30">
    <property type="match status" value="1"/>
</dbReference>
<dbReference type="PROSITE" id="PS51186">
    <property type="entry name" value="GNAT"/>
    <property type="match status" value="1"/>
</dbReference>
<gene>
    <name evidence="8" type="ORF">BSTOLATCC_MIC13013</name>
</gene>
<dbReference type="InterPro" id="IPR016181">
    <property type="entry name" value="Acyl_CoA_acyltransferase"/>
</dbReference>
<keyword evidence="9" id="KW-1185">Reference proteome</keyword>
<proteinExistence type="inferred from homology"/>
<dbReference type="GO" id="GO:0004343">
    <property type="term" value="F:glucosamine 6-phosphate N-acetyltransferase activity"/>
    <property type="evidence" value="ECO:0007669"/>
    <property type="project" value="UniProtKB-UniRule"/>
</dbReference>
<evidence type="ECO:0000256" key="4">
    <source>
        <dbReference type="ARBA" id="ARBA00023315"/>
    </source>
</evidence>
<comment type="catalytic activity">
    <reaction evidence="5 6">
        <text>D-glucosamine 6-phosphate + acetyl-CoA = N-acetyl-D-glucosamine 6-phosphate + CoA + H(+)</text>
        <dbReference type="Rhea" id="RHEA:10292"/>
        <dbReference type="ChEBI" id="CHEBI:15378"/>
        <dbReference type="ChEBI" id="CHEBI:57287"/>
        <dbReference type="ChEBI" id="CHEBI:57288"/>
        <dbReference type="ChEBI" id="CHEBI:57513"/>
        <dbReference type="ChEBI" id="CHEBI:58725"/>
        <dbReference type="EC" id="2.3.1.4"/>
    </reaction>
</comment>
<evidence type="ECO:0000256" key="2">
    <source>
        <dbReference type="ARBA" id="ARBA00006048"/>
    </source>
</evidence>
<evidence type="ECO:0000256" key="6">
    <source>
        <dbReference type="RuleBase" id="RU365086"/>
    </source>
</evidence>
<feature type="domain" description="N-acetyltransferase" evidence="7">
    <location>
        <begin position="13"/>
        <end position="158"/>
    </location>
</feature>
<evidence type="ECO:0000313" key="9">
    <source>
        <dbReference type="Proteomes" id="UP001162131"/>
    </source>
</evidence>
<dbReference type="PANTHER" id="PTHR13355:SF11">
    <property type="entry name" value="GLUCOSAMINE 6-PHOSPHATE N-ACETYLTRANSFERASE"/>
    <property type="match status" value="1"/>
</dbReference>
<name>A0AAU9ISU1_9CILI</name>
<dbReference type="AlphaFoldDB" id="A0AAU9ISU1"/>
<comment type="similarity">
    <text evidence="2 6">Belongs to the acetyltransferase family. GNA1 subfamily.</text>
</comment>
<dbReference type="EMBL" id="CAJZBQ010000013">
    <property type="protein sequence ID" value="CAG9315239.1"/>
    <property type="molecule type" value="Genomic_DNA"/>
</dbReference>
<dbReference type="FunFam" id="3.40.630.30:FF:000105">
    <property type="entry name" value="Glucosamine 6-phosphate N-acetyltransferase"/>
    <property type="match status" value="1"/>
</dbReference>
<dbReference type="CDD" id="cd04301">
    <property type="entry name" value="NAT_SF"/>
    <property type="match status" value="1"/>
</dbReference>
<keyword evidence="4 6" id="KW-0012">Acyltransferase</keyword>
<evidence type="ECO:0000256" key="5">
    <source>
        <dbReference type="ARBA" id="ARBA00048964"/>
    </source>
</evidence>
<dbReference type="PANTHER" id="PTHR13355">
    <property type="entry name" value="GLUCOSAMINE 6-PHOSPHATE N-ACETYLTRANSFERASE"/>
    <property type="match status" value="1"/>
</dbReference>
<comment type="caution">
    <text evidence="8">The sequence shown here is derived from an EMBL/GenBank/DDBJ whole genome shotgun (WGS) entry which is preliminary data.</text>
</comment>
<keyword evidence="3 6" id="KW-0808">Transferase</keyword>
<protein>
    <recommendedName>
        <fullName evidence="6">Glucosamine 6-phosphate N-acetyltransferase</fullName>
        <ecNumber evidence="6">2.3.1.4</ecNumber>
    </recommendedName>
</protein>
<reference evidence="8" key="1">
    <citation type="submission" date="2021-09" db="EMBL/GenBank/DDBJ databases">
        <authorList>
            <consortium name="AG Swart"/>
            <person name="Singh M."/>
            <person name="Singh A."/>
            <person name="Seah K."/>
            <person name="Emmerich C."/>
        </authorList>
    </citation>
    <scope>NUCLEOTIDE SEQUENCE</scope>
    <source>
        <strain evidence="8">ATCC30299</strain>
    </source>
</reference>
<dbReference type="InterPro" id="IPR039143">
    <property type="entry name" value="GNPNAT1-like"/>
</dbReference>
<dbReference type="EC" id="2.3.1.4" evidence="6"/>
<accession>A0AAU9ISU1</accession>
<evidence type="ECO:0000256" key="3">
    <source>
        <dbReference type="ARBA" id="ARBA00022679"/>
    </source>
</evidence>
<sequence length="158" mass="18012">MENVLQPREIEGIVIRRLESGDFQKGIIELLSTLTKVGNLTEEIFCRTLSFMNSRPNEYYVIVFEDLATQKLVAHGTLLVEQKLLYEGGKCGHIEDVVVAKNCQGRGIGKQLVTFLVNLSRELGCYKVILDCKDEIKGFYEICGLEQRFVCMAKYHMK</sequence>
<dbReference type="GO" id="GO:0006048">
    <property type="term" value="P:UDP-N-acetylglucosamine biosynthetic process"/>
    <property type="evidence" value="ECO:0007669"/>
    <property type="project" value="UniProtKB-UniRule"/>
</dbReference>
<organism evidence="8 9">
    <name type="scientific">Blepharisma stoltei</name>
    <dbReference type="NCBI Taxonomy" id="1481888"/>
    <lineage>
        <taxon>Eukaryota</taxon>
        <taxon>Sar</taxon>
        <taxon>Alveolata</taxon>
        <taxon>Ciliophora</taxon>
        <taxon>Postciliodesmatophora</taxon>
        <taxon>Heterotrichea</taxon>
        <taxon>Heterotrichida</taxon>
        <taxon>Blepharismidae</taxon>
        <taxon>Blepharisma</taxon>
    </lineage>
</organism>
<dbReference type="InterPro" id="IPR000182">
    <property type="entry name" value="GNAT_dom"/>
</dbReference>
<evidence type="ECO:0000313" key="8">
    <source>
        <dbReference type="EMBL" id="CAG9315239.1"/>
    </source>
</evidence>
<evidence type="ECO:0000256" key="1">
    <source>
        <dbReference type="ARBA" id="ARBA00004832"/>
    </source>
</evidence>